<dbReference type="InterPro" id="IPR001296">
    <property type="entry name" value="Glyco_trans_1"/>
</dbReference>
<evidence type="ECO:0000256" key="1">
    <source>
        <dbReference type="ARBA" id="ARBA00022679"/>
    </source>
</evidence>
<evidence type="ECO:0000259" key="2">
    <source>
        <dbReference type="Pfam" id="PF00534"/>
    </source>
</evidence>
<evidence type="ECO:0000313" key="5">
    <source>
        <dbReference type="Proteomes" id="UP000231673"/>
    </source>
</evidence>
<comment type="caution">
    <text evidence="4">The sequence shown here is derived from an EMBL/GenBank/DDBJ whole genome shotgun (WGS) entry which is preliminary data.</text>
</comment>
<feature type="domain" description="Glycosyl transferase family 1" evidence="2">
    <location>
        <begin position="212"/>
        <end position="367"/>
    </location>
</feature>
<dbReference type="PANTHER" id="PTHR46401:SF2">
    <property type="entry name" value="GLYCOSYLTRANSFERASE WBBK-RELATED"/>
    <property type="match status" value="1"/>
</dbReference>
<evidence type="ECO:0008006" key="6">
    <source>
        <dbReference type="Google" id="ProtNLM"/>
    </source>
</evidence>
<dbReference type="EMBL" id="PFGW01000018">
    <property type="protein sequence ID" value="PIW74787.1"/>
    <property type="molecule type" value="Genomic_DNA"/>
</dbReference>
<dbReference type="GO" id="GO:0016757">
    <property type="term" value="F:glycosyltransferase activity"/>
    <property type="evidence" value="ECO:0007669"/>
    <property type="project" value="InterPro"/>
</dbReference>
<proteinExistence type="predicted"/>
<dbReference type="PANTHER" id="PTHR46401">
    <property type="entry name" value="GLYCOSYLTRANSFERASE WBBK-RELATED"/>
    <property type="match status" value="1"/>
</dbReference>
<dbReference type="Pfam" id="PF13439">
    <property type="entry name" value="Glyco_transf_4"/>
    <property type="match status" value="1"/>
</dbReference>
<reference evidence="5" key="1">
    <citation type="submission" date="2017-09" db="EMBL/GenBank/DDBJ databases">
        <title>Depth-based differentiation of microbial function through sediment-hosted aquifers and enrichment of novel symbionts in the deep terrestrial subsurface.</title>
        <authorList>
            <person name="Probst A.J."/>
            <person name="Ladd B."/>
            <person name="Jarett J.K."/>
            <person name="Geller-Mcgrath D.E."/>
            <person name="Sieber C.M.K."/>
            <person name="Emerson J.B."/>
            <person name="Anantharaman K."/>
            <person name="Thomas B.C."/>
            <person name="Malmstrom R."/>
            <person name="Stieglmeier M."/>
            <person name="Klingl A."/>
            <person name="Woyke T."/>
            <person name="Ryan C.M."/>
            <person name="Banfield J.F."/>
        </authorList>
    </citation>
    <scope>NUCLEOTIDE SEQUENCE [LARGE SCALE GENOMIC DNA]</scope>
</reference>
<dbReference type="FunFam" id="3.40.50.2000:FF:000119">
    <property type="entry name" value="Glycosyl transferase group 1"/>
    <property type="match status" value="1"/>
</dbReference>
<dbReference type="SUPFAM" id="SSF53756">
    <property type="entry name" value="UDP-Glycosyltransferase/glycogen phosphorylase"/>
    <property type="match status" value="1"/>
</dbReference>
<name>A0A2M7IE28_9BACT</name>
<dbReference type="CDD" id="cd03809">
    <property type="entry name" value="GT4_MtfB-like"/>
    <property type="match status" value="1"/>
</dbReference>
<evidence type="ECO:0000313" key="4">
    <source>
        <dbReference type="EMBL" id="PIW74787.1"/>
    </source>
</evidence>
<feature type="domain" description="Glycosyltransferase subfamily 4-like N-terminal" evidence="3">
    <location>
        <begin position="84"/>
        <end position="182"/>
    </location>
</feature>
<gene>
    <name evidence="4" type="ORF">CO003_00845</name>
</gene>
<dbReference type="InterPro" id="IPR028098">
    <property type="entry name" value="Glyco_trans_4-like_N"/>
</dbReference>
<dbReference type="Gene3D" id="3.40.50.2000">
    <property type="entry name" value="Glycogen Phosphorylase B"/>
    <property type="match status" value="2"/>
</dbReference>
<dbReference type="AlphaFoldDB" id="A0A2M7IE28"/>
<dbReference type="GO" id="GO:0009103">
    <property type="term" value="P:lipopolysaccharide biosynthetic process"/>
    <property type="evidence" value="ECO:0007669"/>
    <property type="project" value="TreeGrafter"/>
</dbReference>
<sequence>MESKKNQLRIGIDARFYGPRQKGLGRYVQKLIEDLEEIDSKNQYLVFLRKENYADYRPKNSNFKKVLADYKWYGLSEQIFFPFKIWQSRVDLIHFPHFNVPLICSAPFVVTIHDLILKKFAPRRASLLGPVRYWLKNLGYSLVIRLALKRAGKIIAVSNYTKEDVLKYFKAGPEKIEVIYEGAPEIKLKVRGPKRKIAILASPAGRQNSKLFEKYNISKPYLLYVGNAYPHKNLERLILAFNQLNQDGNLQLVLVGELDYFYRRLQKRFSDRGRVVFADFVSDSDLAALYQNAVLYVFPSLCEGFGLPPLEAMAYGLPVVCSDSSCLPEVLGEAAKYFNPESVDDMVGKISSVLGNKNLQERLVSSGFERIKKYSWRQMAEKTLKTYLDL</sequence>
<evidence type="ECO:0000259" key="3">
    <source>
        <dbReference type="Pfam" id="PF13439"/>
    </source>
</evidence>
<keyword evidence="1" id="KW-0808">Transferase</keyword>
<protein>
    <recommendedName>
        <fullName evidence="6">Glycosyltransferase family 1 protein</fullName>
    </recommendedName>
</protein>
<dbReference type="Proteomes" id="UP000231673">
    <property type="component" value="Unassembled WGS sequence"/>
</dbReference>
<accession>A0A2M7IE28</accession>
<dbReference type="Pfam" id="PF00534">
    <property type="entry name" value="Glycos_transf_1"/>
    <property type="match status" value="1"/>
</dbReference>
<organism evidence="4 5">
    <name type="scientific">Candidatus Portnoybacteria bacterium CG_4_8_14_3_um_filter_44_15</name>
    <dbReference type="NCBI Taxonomy" id="1974803"/>
    <lineage>
        <taxon>Bacteria</taxon>
        <taxon>Candidatus Portnoyibacteriota</taxon>
    </lineage>
</organism>